<dbReference type="PROSITE" id="PS51257">
    <property type="entry name" value="PROKAR_LIPOPROTEIN"/>
    <property type="match status" value="1"/>
</dbReference>
<evidence type="ECO:0000313" key="2">
    <source>
        <dbReference type="Proteomes" id="UP000569202"/>
    </source>
</evidence>
<organism evidence="1 2">
    <name type="scientific">Acinetobacter terrae</name>
    <dbReference type="NCBI Taxonomy" id="2731247"/>
    <lineage>
        <taxon>Bacteria</taxon>
        <taxon>Pseudomonadati</taxon>
        <taxon>Pseudomonadota</taxon>
        <taxon>Gammaproteobacteria</taxon>
        <taxon>Moraxellales</taxon>
        <taxon>Moraxellaceae</taxon>
        <taxon>Acinetobacter</taxon>
        <taxon>Acinetobacter Taxon 24</taxon>
    </lineage>
</organism>
<proteinExistence type="predicted"/>
<dbReference type="EMBL" id="JABERL010000022">
    <property type="protein sequence ID" value="NNH77861.1"/>
    <property type="molecule type" value="Genomic_DNA"/>
</dbReference>
<name>A0A7Y2RG61_9GAMM</name>
<sequence length="138" mass="15037">MSKLLLLTIFPLFLTGCAIKPVSTDMAKSVPMDRIFSYQYFLSDDSKTNVVIKRDQGHVGSACPTKVLVDSVPVASLKMSEKMVIYLTAEKHILSSIPQGVCGGGIAELEIDLSAKKTVTFRIGFDGNATHRIQPTVF</sequence>
<dbReference type="AlphaFoldDB" id="A0A7Y2RG61"/>
<dbReference type="RefSeq" id="WP_171540447.1">
    <property type="nucleotide sequence ID" value="NZ_JABERL010000022.1"/>
</dbReference>
<dbReference type="Proteomes" id="UP000569202">
    <property type="component" value="Unassembled WGS sequence"/>
</dbReference>
<comment type="caution">
    <text evidence="1">The sequence shown here is derived from an EMBL/GenBank/DDBJ whole genome shotgun (WGS) entry which is preliminary data.</text>
</comment>
<evidence type="ECO:0000313" key="1">
    <source>
        <dbReference type="EMBL" id="NNH77861.1"/>
    </source>
</evidence>
<protein>
    <recommendedName>
        <fullName evidence="3">Lipoprotein</fullName>
    </recommendedName>
</protein>
<gene>
    <name evidence="1" type="ORF">HLH17_09350</name>
</gene>
<reference evidence="1 2" key="1">
    <citation type="submission" date="2020-04" db="EMBL/GenBank/DDBJ databases">
        <title>Acinetobacter Taxon 24.</title>
        <authorList>
            <person name="Nemec A."/>
            <person name="Radolfova-Krizova L."/>
            <person name="Higgins P.G."/>
            <person name="Spanelova P."/>
        </authorList>
    </citation>
    <scope>NUCLEOTIDE SEQUENCE [LARGE SCALE GENOMIC DNA]</scope>
    <source>
        <strain evidence="1 2">ANC 5380</strain>
    </source>
</reference>
<accession>A0A7Y2RG61</accession>
<evidence type="ECO:0008006" key="3">
    <source>
        <dbReference type="Google" id="ProtNLM"/>
    </source>
</evidence>